<dbReference type="GO" id="GO:0003677">
    <property type="term" value="F:DNA binding"/>
    <property type="evidence" value="ECO:0007669"/>
    <property type="project" value="UniProtKB-KW"/>
</dbReference>
<dbReference type="PROSITE" id="PS51294">
    <property type="entry name" value="HTH_MYB"/>
    <property type="match status" value="1"/>
</dbReference>
<evidence type="ECO:0000259" key="8">
    <source>
        <dbReference type="PROSITE" id="PS50090"/>
    </source>
</evidence>
<dbReference type="VEuPathDB" id="GiardiaDB:QR46_0362"/>
<accession>A0A132P0Y9</accession>
<feature type="domain" description="HTH myb-type" evidence="9">
    <location>
        <begin position="1"/>
        <end position="55"/>
    </location>
</feature>
<dbReference type="PANTHER" id="PTHR45885:SF1">
    <property type="entry name" value="CELL DIVISION CYCLE 5-LIKE PROTEIN"/>
    <property type="match status" value="1"/>
</dbReference>
<dbReference type="SUPFAM" id="SSF46689">
    <property type="entry name" value="Homeodomain-like"/>
    <property type="match status" value="1"/>
</dbReference>
<keyword evidence="6" id="KW-0508">mRNA splicing</keyword>
<proteinExistence type="inferred from homology"/>
<dbReference type="CDD" id="cd00167">
    <property type="entry name" value="SANT"/>
    <property type="match status" value="1"/>
</dbReference>
<sequence>MSLEEVKWCKEDDAILERAVNMYGVHKWGAISSLLVGRSPQECRERWTRVLQYKKGAGVVEDSTLLKLYHLFGDAWDVISGATSLSPAACKSRVYHLLGLESSSDEPSADPLTHPIGDSTVDTRLLRNPTVVVSTPLHNQNVTQGKRAHATSHKELAHARQKEYTDYMKHKPKKQALRGSRCSHLKRISSATTVTTQIADYWQYIRDYIYRNRIRIDPPSHPNKDLLELPKEDTGLVNNPCKYYHSPLSLYPIYVNTARGKLFTAVQFEN</sequence>
<dbReference type="GO" id="GO:0000398">
    <property type="term" value="P:mRNA splicing, via spliceosome"/>
    <property type="evidence" value="ECO:0007669"/>
    <property type="project" value="InterPro"/>
</dbReference>
<dbReference type="OrthoDB" id="1410009at2759"/>
<protein>
    <submittedName>
        <fullName evidence="10">Myb 1-like protein/ Capping complex/ DNA-binding domain protein</fullName>
    </submittedName>
</protein>
<gene>
    <name evidence="10" type="ORF">QR46_0362</name>
</gene>
<name>A0A132P0Y9_GIAIN</name>
<evidence type="ECO:0000256" key="7">
    <source>
        <dbReference type="ARBA" id="ARBA00023242"/>
    </source>
</evidence>
<comment type="similarity">
    <text evidence="1">Belongs to the CEF1 family.</text>
</comment>
<dbReference type="PROSITE" id="PS50090">
    <property type="entry name" value="MYB_LIKE"/>
    <property type="match status" value="1"/>
</dbReference>
<dbReference type="AlphaFoldDB" id="A0A132P0Y9"/>
<evidence type="ECO:0000256" key="2">
    <source>
        <dbReference type="ARBA" id="ARBA00022664"/>
    </source>
</evidence>
<feature type="domain" description="Myb-like" evidence="8">
    <location>
        <begin position="1"/>
        <end position="51"/>
    </location>
</feature>
<evidence type="ECO:0000256" key="6">
    <source>
        <dbReference type="ARBA" id="ARBA00023187"/>
    </source>
</evidence>
<dbReference type="InterPro" id="IPR017930">
    <property type="entry name" value="Myb_dom"/>
</dbReference>
<dbReference type="InterPro" id="IPR009057">
    <property type="entry name" value="Homeodomain-like_sf"/>
</dbReference>
<dbReference type="Proteomes" id="UP000070089">
    <property type="component" value="Unassembled WGS sequence"/>
</dbReference>
<keyword evidence="2" id="KW-0507">mRNA processing</keyword>
<keyword evidence="4" id="KW-0677">Repeat</keyword>
<dbReference type="GO" id="GO:0005681">
    <property type="term" value="C:spliceosomal complex"/>
    <property type="evidence" value="ECO:0007669"/>
    <property type="project" value="UniProtKB-KW"/>
</dbReference>
<dbReference type="InterPro" id="IPR047242">
    <property type="entry name" value="CDC5L/Cef1"/>
</dbReference>
<evidence type="ECO:0000256" key="1">
    <source>
        <dbReference type="ARBA" id="ARBA00010506"/>
    </source>
</evidence>
<evidence type="ECO:0000259" key="9">
    <source>
        <dbReference type="PROSITE" id="PS51294"/>
    </source>
</evidence>
<dbReference type="InterPro" id="IPR001005">
    <property type="entry name" value="SANT/Myb"/>
</dbReference>
<keyword evidence="3" id="KW-0747">Spliceosome</keyword>
<dbReference type="SMART" id="SM00717">
    <property type="entry name" value="SANT"/>
    <property type="match status" value="2"/>
</dbReference>
<keyword evidence="7" id="KW-0539">Nucleus</keyword>
<comment type="caution">
    <text evidence="10">The sequence shown here is derived from an EMBL/GenBank/DDBJ whole genome shotgun (WGS) entry which is preliminary data.</text>
</comment>
<keyword evidence="5 10" id="KW-0238">DNA-binding</keyword>
<evidence type="ECO:0000256" key="5">
    <source>
        <dbReference type="ARBA" id="ARBA00023125"/>
    </source>
</evidence>
<dbReference type="Gene3D" id="1.10.10.60">
    <property type="entry name" value="Homeodomain-like"/>
    <property type="match status" value="1"/>
</dbReference>
<reference evidence="10 11" key="1">
    <citation type="journal article" date="2015" name="Mol. Biochem. Parasitol.">
        <title>Identification of polymorphic genes for use in assemblage B genotyping assays through comparative genomics of multiple assemblage B Giardia duodenalis isolates.</title>
        <authorList>
            <person name="Wielinga C."/>
            <person name="Thompson R.C."/>
            <person name="Monis P."/>
            <person name="Ryan U."/>
        </authorList>
    </citation>
    <scope>NUCLEOTIDE SEQUENCE [LARGE SCALE GENOMIC DNA]</scope>
    <source>
        <strain evidence="10 11">BAH15c1</strain>
    </source>
</reference>
<dbReference type="PANTHER" id="PTHR45885">
    <property type="entry name" value="CELL DIVISION CYCLE 5-LIKE PROTEIN"/>
    <property type="match status" value="1"/>
</dbReference>
<evidence type="ECO:0000256" key="4">
    <source>
        <dbReference type="ARBA" id="ARBA00022737"/>
    </source>
</evidence>
<organism evidence="10 11">
    <name type="scientific">Giardia duodenalis assemblage B</name>
    <dbReference type="NCBI Taxonomy" id="1394984"/>
    <lineage>
        <taxon>Eukaryota</taxon>
        <taxon>Metamonada</taxon>
        <taxon>Diplomonadida</taxon>
        <taxon>Hexamitidae</taxon>
        <taxon>Giardiinae</taxon>
        <taxon>Giardia</taxon>
    </lineage>
</organism>
<evidence type="ECO:0000313" key="10">
    <source>
        <dbReference type="EMBL" id="KWX15642.1"/>
    </source>
</evidence>
<evidence type="ECO:0000256" key="3">
    <source>
        <dbReference type="ARBA" id="ARBA00022728"/>
    </source>
</evidence>
<dbReference type="Pfam" id="PF00249">
    <property type="entry name" value="Myb_DNA-binding"/>
    <property type="match status" value="1"/>
</dbReference>
<dbReference type="EMBL" id="JXTI01000005">
    <property type="protein sequence ID" value="KWX15642.1"/>
    <property type="molecule type" value="Genomic_DNA"/>
</dbReference>
<evidence type="ECO:0000313" key="11">
    <source>
        <dbReference type="Proteomes" id="UP000070089"/>
    </source>
</evidence>
<dbReference type="GO" id="GO:0000974">
    <property type="term" value="C:Prp19 complex"/>
    <property type="evidence" value="ECO:0007669"/>
    <property type="project" value="InterPro"/>
</dbReference>